<sequence>MKPTSNHASHRNLTDAARRLNLGRALEEAYGAGVMGTDTRQAPSRAGWTVAQLVAMSEAKSLYN</sequence>
<proteinExistence type="predicted"/>
<reference evidence="1" key="1">
    <citation type="submission" date="2014-11" db="EMBL/GenBank/DDBJ databases">
        <authorList>
            <person name="Malar M.C."/>
            <person name="Sen D."/>
            <person name="Tripathy S."/>
        </authorList>
    </citation>
    <scope>NUCLEOTIDE SEQUENCE</scope>
    <source>
        <strain evidence="1">BDU141951</strain>
    </source>
</reference>
<name>A0A0C1YKX7_9CYAN</name>
<evidence type="ECO:0000313" key="1">
    <source>
        <dbReference type="EMBL" id="NEV70115.1"/>
    </source>
</evidence>
<reference evidence="1" key="2">
    <citation type="journal article" date="2015" name="Genome Announc.">
        <title>Draft Genome Sequence of Filamentous Marine Cyanobacterium Lyngbya confervoides Strain BDU141951.</title>
        <authorList>
            <person name="Chandrababunaidu M.M."/>
            <person name="Sen D."/>
            <person name="Tripathy S."/>
        </authorList>
    </citation>
    <scope>NUCLEOTIDE SEQUENCE</scope>
    <source>
        <strain evidence="1">BDU141951</strain>
    </source>
</reference>
<protein>
    <submittedName>
        <fullName evidence="1">Uncharacterized protein</fullName>
    </submittedName>
</protein>
<organism evidence="1">
    <name type="scientific">Lyngbya confervoides BDU141951</name>
    <dbReference type="NCBI Taxonomy" id="1574623"/>
    <lineage>
        <taxon>Bacteria</taxon>
        <taxon>Bacillati</taxon>
        <taxon>Cyanobacteriota</taxon>
        <taxon>Cyanophyceae</taxon>
        <taxon>Oscillatoriophycideae</taxon>
        <taxon>Oscillatoriales</taxon>
        <taxon>Microcoleaceae</taxon>
        <taxon>Lyngbya</taxon>
    </lineage>
</organism>
<accession>A0A0C1YKX7</accession>
<comment type="caution">
    <text evidence="1">The sequence shown here is derived from an EMBL/GenBank/DDBJ whole genome shotgun (WGS) entry which is preliminary data.</text>
</comment>
<gene>
    <name evidence="1" type="ORF">QQ91_023770</name>
</gene>
<dbReference type="EMBL" id="JTHE02000003">
    <property type="protein sequence ID" value="NEV70115.1"/>
    <property type="molecule type" value="Genomic_DNA"/>
</dbReference>
<dbReference type="AlphaFoldDB" id="A0A0C1YKX7"/>
<reference evidence="1" key="3">
    <citation type="submission" date="2020-02" db="EMBL/GenBank/DDBJ databases">
        <authorList>
            <person name="Sarangi A.N."/>
            <person name="Ghosh S."/>
            <person name="Mukherjee M."/>
            <person name="Tripathy S."/>
        </authorList>
    </citation>
    <scope>NUCLEOTIDE SEQUENCE</scope>
    <source>
        <strain evidence="1">BDU141951</strain>
    </source>
</reference>